<dbReference type="PANTHER" id="PTHR24173">
    <property type="entry name" value="ANKYRIN REPEAT CONTAINING"/>
    <property type="match status" value="1"/>
</dbReference>
<dbReference type="InterPro" id="IPR002110">
    <property type="entry name" value="Ankyrin_rpt"/>
</dbReference>
<dbReference type="CTD" id="568270"/>
<feature type="region of interest" description="Disordered" evidence="4">
    <location>
        <begin position="1"/>
        <end position="98"/>
    </location>
</feature>
<reference evidence="6" key="1">
    <citation type="submission" date="2025-08" db="UniProtKB">
        <authorList>
            <consortium name="RefSeq"/>
        </authorList>
    </citation>
    <scope>IDENTIFICATION</scope>
    <source>
        <strain evidence="6">Wakin</strain>
        <tissue evidence="6">Muscle</tissue>
    </source>
</reference>
<evidence type="ECO:0000256" key="3">
    <source>
        <dbReference type="PROSITE-ProRule" id="PRU00023"/>
    </source>
</evidence>
<dbReference type="Proteomes" id="UP000515129">
    <property type="component" value="Chromosome 24"/>
</dbReference>
<dbReference type="RefSeq" id="XP_026056323.1">
    <property type="nucleotide sequence ID" value="XM_026200538.1"/>
</dbReference>
<dbReference type="PANTHER" id="PTHR24173:SF1">
    <property type="entry name" value="ANKYRIN REPEAT DOMAIN-CONTAINING PROTEIN 33B"/>
    <property type="match status" value="1"/>
</dbReference>
<keyword evidence="5" id="KW-1185">Reference proteome</keyword>
<evidence type="ECO:0000256" key="2">
    <source>
        <dbReference type="ARBA" id="ARBA00023043"/>
    </source>
</evidence>
<accession>A0A6P6JA65</accession>
<dbReference type="InterPro" id="IPR036770">
    <property type="entry name" value="Ankyrin_rpt-contain_sf"/>
</dbReference>
<dbReference type="KEGG" id="caua:113041948"/>
<evidence type="ECO:0000256" key="4">
    <source>
        <dbReference type="SAM" id="MobiDB-lite"/>
    </source>
</evidence>
<dbReference type="SUPFAM" id="SSF48403">
    <property type="entry name" value="Ankyrin repeat"/>
    <property type="match status" value="1"/>
</dbReference>
<feature type="compositionally biased region" description="Acidic residues" evidence="4">
    <location>
        <begin position="44"/>
        <end position="67"/>
    </location>
</feature>
<evidence type="ECO:0000313" key="6">
    <source>
        <dbReference type="RefSeq" id="XP_026056323.1"/>
    </source>
</evidence>
<feature type="region of interest" description="Disordered" evidence="4">
    <location>
        <begin position="396"/>
        <end position="419"/>
    </location>
</feature>
<dbReference type="Gene3D" id="1.25.40.20">
    <property type="entry name" value="Ankyrin repeat-containing domain"/>
    <property type="match status" value="1"/>
</dbReference>
<keyword evidence="1" id="KW-0677">Repeat</keyword>
<feature type="compositionally biased region" description="Polar residues" evidence="4">
    <location>
        <begin position="402"/>
        <end position="415"/>
    </location>
</feature>
<dbReference type="PROSITE" id="PS50297">
    <property type="entry name" value="ANK_REP_REGION"/>
    <property type="match status" value="1"/>
</dbReference>
<dbReference type="SMART" id="SM00248">
    <property type="entry name" value="ANK"/>
    <property type="match status" value="3"/>
</dbReference>
<dbReference type="AlphaFoldDB" id="A0A6P6JA65"/>
<dbReference type="OrthoDB" id="10057496at2759"/>
<evidence type="ECO:0000313" key="5">
    <source>
        <dbReference type="Proteomes" id="UP000515129"/>
    </source>
</evidence>
<feature type="repeat" description="ANK" evidence="3">
    <location>
        <begin position="204"/>
        <end position="236"/>
    </location>
</feature>
<organism evidence="5 6">
    <name type="scientific">Carassius auratus</name>
    <name type="common">Goldfish</name>
    <dbReference type="NCBI Taxonomy" id="7957"/>
    <lineage>
        <taxon>Eukaryota</taxon>
        <taxon>Metazoa</taxon>
        <taxon>Chordata</taxon>
        <taxon>Craniata</taxon>
        <taxon>Vertebrata</taxon>
        <taxon>Euteleostomi</taxon>
        <taxon>Actinopterygii</taxon>
        <taxon>Neopterygii</taxon>
        <taxon>Teleostei</taxon>
        <taxon>Ostariophysi</taxon>
        <taxon>Cypriniformes</taxon>
        <taxon>Cyprinidae</taxon>
        <taxon>Cyprininae</taxon>
        <taxon>Carassius</taxon>
    </lineage>
</organism>
<evidence type="ECO:0000256" key="1">
    <source>
        <dbReference type="ARBA" id="ARBA00022737"/>
    </source>
</evidence>
<dbReference type="Pfam" id="PF12796">
    <property type="entry name" value="Ank_2"/>
    <property type="match status" value="1"/>
</dbReference>
<protein>
    <submittedName>
        <fullName evidence="6">Ankyrin repeat domain-containing protein 33B</fullName>
    </submittedName>
</protein>
<keyword evidence="2 3" id="KW-0040">ANK repeat</keyword>
<dbReference type="PROSITE" id="PS50088">
    <property type="entry name" value="ANK_REPEAT"/>
    <property type="match status" value="1"/>
</dbReference>
<gene>
    <name evidence="6" type="primary">ankrd33ba</name>
</gene>
<proteinExistence type="predicted"/>
<name>A0A6P6JA65_CARAU</name>
<sequence length="509" mass="57086">MVLITDSRDGGGSSPGKVKPLKHAKSAQICPTIVEESPDRSGDNDYDEYLGSVELDEDFEELDDFSDLPDTRSIASDDSFYPPDDDFADSERTPSPESPAPLSFFQACCSNNALIVKLMIRQGVTEEDVQETDKNNRTGLIVACYQGYVDVVVALSQCPHLDVNWQDNEGNTALTTASQAGHITITNYLLNYFPGLDIEKRNCHGFTALMKAAIQGRVECVRALMLAGADIDARDNGRKFTAREWAVFTSRYDTVSAMTRLMQQPCADQFCDTYRSEWPLLPALVAKAQAPKGCIQKISETLRDFFDISNVSEASEDGVLDHMVRMTTSLGSPFIATACRTVCPGSPPCVGKRRYSVQEILRKQRIEQLKSMGPERLENYKRLFQNSRVQLVVKSKDRRASLQPQAQSDGSSSSPPGIRRASLLPLHLLRRSSVRPGMVVPKLRITKAPTSTYVPEKVRRKSSCIEEQFLQIPKWRYKELKEERKKAEEAERKRLEAITKRRLTTGKRK</sequence>